<evidence type="ECO:0000313" key="1">
    <source>
        <dbReference type="Proteomes" id="UP000694846"/>
    </source>
</evidence>
<dbReference type="PANTHER" id="PTHR45913">
    <property type="entry name" value="EPM2A-INTERACTING PROTEIN 1"/>
    <property type="match status" value="1"/>
</dbReference>
<sequence>MERKKRKVENENLQFCPEWMNLYCFILPGRVGALPKCAQASLQISWTLGKLMKPFTDADIAKKCMLQSVSLPFENKKDIVEAFRHIPISASTNTRNTEVLAKDNHNQLKQDLSTADFYSLALDESCDITDTSQTSKGNDLYNAVVLYFETENLNLKKIISVTTDGTPEMIDVHQGFVHRLRNDPKCNSDILSYHCIKASFYHSSKRPLLQTGSVFGKNDENSNDYC</sequence>
<name>A0A8B8FA60_9HEMI</name>
<protein>
    <submittedName>
        <fullName evidence="2">Uncharacterized protein LOC112681473</fullName>
    </submittedName>
</protein>
<dbReference type="Proteomes" id="UP000694846">
    <property type="component" value="Unplaced"/>
</dbReference>
<evidence type="ECO:0000313" key="2">
    <source>
        <dbReference type="RefSeq" id="XP_025407511.1"/>
    </source>
</evidence>
<organism evidence="1 2">
    <name type="scientific">Sipha flava</name>
    <name type="common">yellow sugarcane aphid</name>
    <dbReference type="NCBI Taxonomy" id="143950"/>
    <lineage>
        <taxon>Eukaryota</taxon>
        <taxon>Metazoa</taxon>
        <taxon>Ecdysozoa</taxon>
        <taxon>Arthropoda</taxon>
        <taxon>Hexapoda</taxon>
        <taxon>Insecta</taxon>
        <taxon>Pterygota</taxon>
        <taxon>Neoptera</taxon>
        <taxon>Paraneoptera</taxon>
        <taxon>Hemiptera</taxon>
        <taxon>Sternorrhyncha</taxon>
        <taxon>Aphidomorpha</taxon>
        <taxon>Aphidoidea</taxon>
        <taxon>Aphididae</taxon>
        <taxon>Sipha</taxon>
    </lineage>
</organism>
<reference evidence="2" key="1">
    <citation type="submission" date="2025-08" db="UniProtKB">
        <authorList>
            <consortium name="RefSeq"/>
        </authorList>
    </citation>
    <scope>IDENTIFICATION</scope>
    <source>
        <tissue evidence="2">Whole body</tissue>
    </source>
</reference>
<accession>A0A8B8FA60</accession>
<keyword evidence="1" id="KW-1185">Reference proteome</keyword>
<dbReference type="PANTHER" id="PTHR45913:SF21">
    <property type="entry name" value="DUF4371 DOMAIN-CONTAINING PROTEIN"/>
    <property type="match status" value="1"/>
</dbReference>
<dbReference type="GeneID" id="112681473"/>
<dbReference type="RefSeq" id="XP_025407511.1">
    <property type="nucleotide sequence ID" value="XM_025551726.1"/>
</dbReference>
<proteinExistence type="predicted"/>
<dbReference type="AlphaFoldDB" id="A0A8B8FA60"/>
<gene>
    <name evidence="2" type="primary">LOC112681473</name>
</gene>
<dbReference type="OrthoDB" id="6435379at2759"/>